<dbReference type="PANTHER" id="PTHR48106:SF18">
    <property type="entry name" value="QUINONE OXIDOREDUCTASE PIG3"/>
    <property type="match status" value="1"/>
</dbReference>
<dbReference type="EMBL" id="BAAARJ010000030">
    <property type="protein sequence ID" value="GAA2637578.1"/>
    <property type="molecule type" value="Genomic_DNA"/>
</dbReference>
<protein>
    <submittedName>
        <fullName evidence="4">Zinc-dependent alcohol dehydrogenase family protein</fullName>
    </submittedName>
</protein>
<keyword evidence="5" id="KW-1185">Reference proteome</keyword>
<dbReference type="SMART" id="SM00829">
    <property type="entry name" value="PKS_ER"/>
    <property type="match status" value="1"/>
</dbReference>
<dbReference type="InterPro" id="IPR013154">
    <property type="entry name" value="ADH-like_N"/>
</dbReference>
<evidence type="ECO:0000259" key="3">
    <source>
        <dbReference type="SMART" id="SM00829"/>
    </source>
</evidence>
<evidence type="ECO:0000256" key="1">
    <source>
        <dbReference type="ARBA" id="ARBA00022857"/>
    </source>
</evidence>
<gene>
    <name evidence="4" type="ORF">GCM10009863_62860</name>
</gene>
<organism evidence="4 5">
    <name type="scientific">Streptomyces axinellae</name>
    <dbReference type="NCBI Taxonomy" id="552788"/>
    <lineage>
        <taxon>Bacteria</taxon>
        <taxon>Bacillati</taxon>
        <taxon>Actinomycetota</taxon>
        <taxon>Actinomycetes</taxon>
        <taxon>Kitasatosporales</taxon>
        <taxon>Streptomycetaceae</taxon>
        <taxon>Streptomyces</taxon>
    </lineage>
</organism>
<dbReference type="PANTHER" id="PTHR48106">
    <property type="entry name" value="QUINONE OXIDOREDUCTASE PIG3-RELATED"/>
    <property type="match status" value="1"/>
</dbReference>
<feature type="domain" description="Enoyl reductase (ER)" evidence="3">
    <location>
        <begin position="13"/>
        <end position="315"/>
    </location>
</feature>
<dbReference type="InterPro" id="IPR020843">
    <property type="entry name" value="ER"/>
</dbReference>
<accession>A0ABN3QWZ6</accession>
<dbReference type="Pfam" id="PF08240">
    <property type="entry name" value="ADH_N"/>
    <property type="match status" value="1"/>
</dbReference>
<dbReference type="InterPro" id="IPR036291">
    <property type="entry name" value="NAD(P)-bd_dom_sf"/>
</dbReference>
<dbReference type="Gene3D" id="3.90.180.10">
    <property type="entry name" value="Medium-chain alcohol dehydrogenases, catalytic domain"/>
    <property type="match status" value="1"/>
</dbReference>
<evidence type="ECO:0000256" key="2">
    <source>
        <dbReference type="ARBA" id="ARBA00023002"/>
    </source>
</evidence>
<comment type="caution">
    <text evidence="4">The sequence shown here is derived from an EMBL/GenBank/DDBJ whole genome shotgun (WGS) entry which is preliminary data.</text>
</comment>
<name>A0ABN3QWZ6_9ACTN</name>
<keyword evidence="1" id="KW-0521">NADP</keyword>
<proteinExistence type="predicted"/>
<dbReference type="Gene3D" id="3.40.50.720">
    <property type="entry name" value="NAD(P)-binding Rossmann-like Domain"/>
    <property type="match status" value="1"/>
</dbReference>
<dbReference type="SUPFAM" id="SSF51735">
    <property type="entry name" value="NAD(P)-binding Rossmann-fold domains"/>
    <property type="match status" value="1"/>
</dbReference>
<dbReference type="Proteomes" id="UP001501447">
    <property type="component" value="Unassembled WGS sequence"/>
</dbReference>
<dbReference type="InterPro" id="IPR011032">
    <property type="entry name" value="GroES-like_sf"/>
</dbReference>
<evidence type="ECO:0000313" key="4">
    <source>
        <dbReference type="EMBL" id="GAA2637578.1"/>
    </source>
</evidence>
<keyword evidence="2" id="KW-0560">Oxidoreductase</keyword>
<sequence length="317" mass="31675">MVTVKAVVAGSFGGPEVLALVDAPDPVAGAGEVVVTVEASGVGYVDIMARRGEYGPLSVPGFTPGVEIAGVVTEVGEGVDGGWLGRRVFSQVQGGGYAQKVLVGADSLATVPEGVGAGEAVAIGVNGLVARIGLERAGVGRGDSVVVRGARGGIGLMAVQQAAALGAEVTAVVSRGRPDDRLEEFGASRVVPSAEAGASAEYDVVLDTVGGAEVGAWVSRLRPNGRFVLCGAAGGAPDTAFGEALLENYHKSPTFIAFSLGSLPGPAIVPQAQVLFEAAAAGRLRGVVQEVLPLAQAHQAHRLVEGGGLFGKVVLTP</sequence>
<dbReference type="SUPFAM" id="SSF50129">
    <property type="entry name" value="GroES-like"/>
    <property type="match status" value="1"/>
</dbReference>
<dbReference type="Pfam" id="PF13602">
    <property type="entry name" value="ADH_zinc_N_2"/>
    <property type="match status" value="1"/>
</dbReference>
<reference evidence="4 5" key="1">
    <citation type="journal article" date="2019" name="Int. J. Syst. Evol. Microbiol.">
        <title>The Global Catalogue of Microorganisms (GCM) 10K type strain sequencing project: providing services to taxonomists for standard genome sequencing and annotation.</title>
        <authorList>
            <consortium name="The Broad Institute Genomics Platform"/>
            <consortium name="The Broad Institute Genome Sequencing Center for Infectious Disease"/>
            <person name="Wu L."/>
            <person name="Ma J."/>
        </authorList>
    </citation>
    <scope>NUCLEOTIDE SEQUENCE [LARGE SCALE GENOMIC DNA]</scope>
    <source>
        <strain evidence="4 5">JCM 16373</strain>
    </source>
</reference>
<evidence type="ECO:0000313" key="5">
    <source>
        <dbReference type="Proteomes" id="UP001501447"/>
    </source>
</evidence>